<keyword evidence="2" id="KW-1185">Reference proteome</keyword>
<sequence>MSEAAAVTVATNLPVPPIYWGSSKKEKREFMDSYAIYTRRIKALNQRTQAKFFVMPISACIEQGTLVRICDFELFKAEADITENEWKNYFLSALNPDNTAYKTLEKEVKALCMDTELQGAESRLSRLMAEFFEVLDCLNMEDVVHIEPKKVVGYLVDALRPPAFQAAVKGQLSGQCHKTTKSNVALFLK</sequence>
<dbReference type="EMBL" id="JASMQC010000042">
    <property type="protein sequence ID" value="KAK1929992.1"/>
    <property type="molecule type" value="Genomic_DNA"/>
</dbReference>
<evidence type="ECO:0000313" key="1">
    <source>
        <dbReference type="EMBL" id="KAK1929992.1"/>
    </source>
</evidence>
<accession>A0AAD9LC05</accession>
<dbReference type="Proteomes" id="UP001259832">
    <property type="component" value="Unassembled WGS sequence"/>
</dbReference>
<dbReference type="AlphaFoldDB" id="A0AAD9LC05"/>
<gene>
    <name evidence="1" type="ORF">P3T76_014489</name>
</gene>
<evidence type="ECO:0000313" key="2">
    <source>
        <dbReference type="Proteomes" id="UP001259832"/>
    </source>
</evidence>
<protein>
    <submittedName>
        <fullName evidence="1">Uncharacterized protein</fullName>
    </submittedName>
</protein>
<reference evidence="1" key="1">
    <citation type="submission" date="2023-08" db="EMBL/GenBank/DDBJ databases">
        <title>Reference Genome Resource for the Citrus Pathogen Phytophthora citrophthora.</title>
        <authorList>
            <person name="Moller H."/>
            <person name="Coetzee B."/>
            <person name="Rose L.J."/>
            <person name="Van Niekerk J.M."/>
        </authorList>
    </citation>
    <scope>NUCLEOTIDE SEQUENCE</scope>
    <source>
        <strain evidence="1">STE-U-9442</strain>
    </source>
</reference>
<organism evidence="1 2">
    <name type="scientific">Phytophthora citrophthora</name>
    <dbReference type="NCBI Taxonomy" id="4793"/>
    <lineage>
        <taxon>Eukaryota</taxon>
        <taxon>Sar</taxon>
        <taxon>Stramenopiles</taxon>
        <taxon>Oomycota</taxon>
        <taxon>Peronosporomycetes</taxon>
        <taxon>Peronosporales</taxon>
        <taxon>Peronosporaceae</taxon>
        <taxon>Phytophthora</taxon>
    </lineage>
</organism>
<name>A0AAD9LC05_9STRA</name>
<proteinExistence type="predicted"/>
<comment type="caution">
    <text evidence="1">The sequence shown here is derived from an EMBL/GenBank/DDBJ whole genome shotgun (WGS) entry which is preliminary data.</text>
</comment>